<comment type="function">
    <text evidence="2 11">Endonuclease that specifically degrades the RNA of RNA-DNA hybrids.</text>
</comment>
<evidence type="ECO:0000256" key="7">
    <source>
        <dbReference type="ARBA" id="ARBA00022723"/>
    </source>
</evidence>
<reference evidence="13 14" key="1">
    <citation type="submission" date="2011-11" db="EMBL/GenBank/DDBJ databases">
        <title>The Noncontiguous Finished genome of Desulfosporosinus youngiae DSM 17734.</title>
        <authorList>
            <consortium name="US DOE Joint Genome Institute (JGI-PGF)"/>
            <person name="Lucas S."/>
            <person name="Han J."/>
            <person name="Lapidus A."/>
            <person name="Cheng J.-F."/>
            <person name="Goodwin L."/>
            <person name="Pitluck S."/>
            <person name="Peters L."/>
            <person name="Ovchinnikova G."/>
            <person name="Lu M."/>
            <person name="Land M.L."/>
            <person name="Hauser L."/>
            <person name="Pester M."/>
            <person name="Spring S."/>
            <person name="Ollivier B."/>
            <person name="Rattei T."/>
            <person name="Klenk H.-P."/>
            <person name="Wagner M."/>
            <person name="Loy A."/>
            <person name="Woyke T.J."/>
        </authorList>
    </citation>
    <scope>NUCLEOTIDE SEQUENCE [LARGE SCALE GENOMIC DNA]</scope>
    <source>
        <strain evidence="13 14">DSM 17734</strain>
    </source>
</reference>
<dbReference type="InterPro" id="IPR050092">
    <property type="entry name" value="RNase_H"/>
</dbReference>
<dbReference type="InterPro" id="IPR022892">
    <property type="entry name" value="RNaseHI"/>
</dbReference>
<keyword evidence="11" id="KW-0963">Cytoplasm</keyword>
<dbReference type="STRING" id="768710.DesyoDRAFT_2474"/>
<evidence type="ECO:0000256" key="3">
    <source>
        <dbReference type="ARBA" id="ARBA00005300"/>
    </source>
</evidence>
<evidence type="ECO:0000313" key="14">
    <source>
        <dbReference type="Proteomes" id="UP000005104"/>
    </source>
</evidence>
<keyword evidence="7 11" id="KW-0479">Metal-binding</keyword>
<feature type="binding site" evidence="11">
    <location>
        <position position="154"/>
    </location>
    <ligand>
        <name>Mg(2+)</name>
        <dbReference type="ChEBI" id="CHEBI:18420"/>
        <label>2</label>
    </ligand>
</feature>
<comment type="catalytic activity">
    <reaction evidence="1 11">
        <text>Endonucleolytic cleavage to 5'-phosphomonoester.</text>
        <dbReference type="EC" id="3.1.26.4"/>
    </reaction>
</comment>
<evidence type="ECO:0000256" key="6">
    <source>
        <dbReference type="ARBA" id="ARBA00022722"/>
    </source>
</evidence>
<evidence type="ECO:0000256" key="11">
    <source>
        <dbReference type="HAMAP-Rule" id="MF_00042"/>
    </source>
</evidence>
<evidence type="ECO:0000256" key="9">
    <source>
        <dbReference type="ARBA" id="ARBA00022801"/>
    </source>
</evidence>
<dbReference type="HOGENOM" id="CLU_030894_6_2_9"/>
<feature type="binding site" evidence="11">
    <location>
        <position position="89"/>
    </location>
    <ligand>
        <name>Mg(2+)</name>
        <dbReference type="ChEBI" id="CHEBI:18420"/>
        <label>1</label>
    </ligand>
</feature>
<comment type="cofactor">
    <cofactor evidence="11">
        <name>Mg(2+)</name>
        <dbReference type="ChEBI" id="CHEBI:18420"/>
    </cofactor>
    <text evidence="11">Binds 1 Mg(2+) ion per subunit. May bind a second metal ion at a regulatory site, or after substrate binding.</text>
</comment>
<proteinExistence type="inferred from homology"/>
<dbReference type="InterPro" id="IPR012337">
    <property type="entry name" value="RNaseH-like_sf"/>
</dbReference>
<keyword evidence="10 11" id="KW-0460">Magnesium</keyword>
<dbReference type="GO" id="GO:0043137">
    <property type="term" value="P:DNA replication, removal of RNA primer"/>
    <property type="evidence" value="ECO:0007669"/>
    <property type="project" value="TreeGrafter"/>
</dbReference>
<accession>H5Y409</accession>
<dbReference type="CDD" id="cd09278">
    <property type="entry name" value="RNase_HI_prokaryote_like"/>
    <property type="match status" value="1"/>
</dbReference>
<evidence type="ECO:0000259" key="12">
    <source>
        <dbReference type="PROSITE" id="PS50879"/>
    </source>
</evidence>
<comment type="subunit">
    <text evidence="4 11">Monomer.</text>
</comment>
<dbReference type="EMBL" id="CM001441">
    <property type="protein sequence ID" value="EHQ89547.1"/>
    <property type="molecule type" value="Genomic_DNA"/>
</dbReference>
<dbReference type="GO" id="GO:0000287">
    <property type="term" value="F:magnesium ion binding"/>
    <property type="evidence" value="ECO:0007669"/>
    <property type="project" value="UniProtKB-UniRule"/>
</dbReference>
<dbReference type="GO" id="GO:0004523">
    <property type="term" value="F:RNA-DNA hybrid ribonuclease activity"/>
    <property type="evidence" value="ECO:0007669"/>
    <property type="project" value="UniProtKB-UniRule"/>
</dbReference>
<keyword evidence="14" id="KW-1185">Reference proteome</keyword>
<keyword evidence="6 11" id="KW-0540">Nuclease</keyword>
<evidence type="ECO:0000256" key="1">
    <source>
        <dbReference type="ARBA" id="ARBA00000077"/>
    </source>
</evidence>
<keyword evidence="9 11" id="KW-0378">Hydrolase</keyword>
<dbReference type="GO" id="GO:0003676">
    <property type="term" value="F:nucleic acid binding"/>
    <property type="evidence" value="ECO:0007669"/>
    <property type="project" value="InterPro"/>
</dbReference>
<feature type="binding site" evidence="11">
    <location>
        <position position="28"/>
    </location>
    <ligand>
        <name>Mg(2+)</name>
        <dbReference type="ChEBI" id="CHEBI:18420"/>
        <label>2</label>
    </ligand>
</feature>
<dbReference type="Proteomes" id="UP000005104">
    <property type="component" value="Chromosome"/>
</dbReference>
<comment type="subcellular location">
    <subcellularLocation>
        <location evidence="11">Cytoplasm</location>
    </subcellularLocation>
</comment>
<gene>
    <name evidence="11" type="primary">rnhA</name>
    <name evidence="13" type="ORF">DesyoDRAFT_2474</name>
</gene>
<dbReference type="PROSITE" id="PS50879">
    <property type="entry name" value="RNASE_H_1"/>
    <property type="match status" value="1"/>
</dbReference>
<dbReference type="SUPFAM" id="SSF53098">
    <property type="entry name" value="Ribonuclease H-like"/>
    <property type="match status" value="1"/>
</dbReference>
<name>H5Y409_9FIRM</name>
<evidence type="ECO:0000313" key="13">
    <source>
        <dbReference type="EMBL" id="EHQ89547.1"/>
    </source>
</evidence>
<dbReference type="EC" id="3.1.26.4" evidence="5 11"/>
<dbReference type="FunFam" id="3.30.420.10:FF:000089">
    <property type="entry name" value="Ribonuclease H"/>
    <property type="match status" value="1"/>
</dbReference>
<dbReference type="InterPro" id="IPR036397">
    <property type="entry name" value="RNaseH_sf"/>
</dbReference>
<protein>
    <recommendedName>
        <fullName evidence="5 11">Ribonuclease H</fullName>
        <shortName evidence="11">RNase H</shortName>
        <ecNumber evidence="5 11">3.1.26.4</ecNumber>
    </recommendedName>
</protein>
<dbReference type="AlphaFoldDB" id="H5Y409"/>
<dbReference type="NCBIfam" id="NF001236">
    <property type="entry name" value="PRK00203.1"/>
    <property type="match status" value="1"/>
</dbReference>
<dbReference type="HAMAP" id="MF_00042">
    <property type="entry name" value="RNase_H"/>
    <property type="match status" value="1"/>
</dbReference>
<dbReference type="InterPro" id="IPR002156">
    <property type="entry name" value="RNaseH_domain"/>
</dbReference>
<dbReference type="Pfam" id="PF00075">
    <property type="entry name" value="RNase_H"/>
    <property type="match status" value="1"/>
</dbReference>
<evidence type="ECO:0000256" key="10">
    <source>
        <dbReference type="ARBA" id="ARBA00022842"/>
    </source>
</evidence>
<evidence type="ECO:0000256" key="2">
    <source>
        <dbReference type="ARBA" id="ARBA00004065"/>
    </source>
</evidence>
<dbReference type="Gene3D" id="3.30.420.10">
    <property type="entry name" value="Ribonuclease H-like superfamily/Ribonuclease H"/>
    <property type="match status" value="1"/>
</dbReference>
<evidence type="ECO:0000256" key="4">
    <source>
        <dbReference type="ARBA" id="ARBA00011245"/>
    </source>
</evidence>
<dbReference type="PANTHER" id="PTHR10642">
    <property type="entry name" value="RIBONUCLEASE H1"/>
    <property type="match status" value="1"/>
</dbReference>
<feature type="binding site" evidence="11">
    <location>
        <position position="67"/>
    </location>
    <ligand>
        <name>Mg(2+)</name>
        <dbReference type="ChEBI" id="CHEBI:18420"/>
        <label>1</label>
    </ligand>
</feature>
<comment type="similarity">
    <text evidence="3 11">Belongs to the RNase H family.</text>
</comment>
<feature type="domain" description="RNase H type-1" evidence="12">
    <location>
        <begin position="19"/>
        <end position="162"/>
    </location>
</feature>
<feature type="binding site" evidence="11">
    <location>
        <position position="28"/>
    </location>
    <ligand>
        <name>Mg(2+)</name>
        <dbReference type="ChEBI" id="CHEBI:18420"/>
        <label>1</label>
    </ligand>
</feature>
<evidence type="ECO:0000256" key="5">
    <source>
        <dbReference type="ARBA" id="ARBA00012180"/>
    </source>
</evidence>
<sequence length="186" mass="21387">MPGGSLLDKRSCRVMNDRELKQVDIYTDGGCISNPGGNGGYGVVLLYNEKRKELSGGYANTTNNRMELMAAIKGLEALKEKCRVTIYSDSKYLTEAIEQRWIIKWMRKGWMRTKTEEVKNVDLWKRLWVMIQKHEVRFHWVRGHAGNPENERCDQLAAIAMNLPDLEEDVREETQGSSQIGMDLFS</sequence>
<organism evidence="13 14">
    <name type="scientific">Desulfosporosinus youngiae DSM 17734</name>
    <dbReference type="NCBI Taxonomy" id="768710"/>
    <lineage>
        <taxon>Bacteria</taxon>
        <taxon>Bacillati</taxon>
        <taxon>Bacillota</taxon>
        <taxon>Clostridia</taxon>
        <taxon>Eubacteriales</taxon>
        <taxon>Desulfitobacteriaceae</taxon>
        <taxon>Desulfosporosinus</taxon>
    </lineage>
</organism>
<evidence type="ECO:0000256" key="8">
    <source>
        <dbReference type="ARBA" id="ARBA00022759"/>
    </source>
</evidence>
<dbReference type="eggNOG" id="COG0328">
    <property type="taxonomic scope" value="Bacteria"/>
</dbReference>
<dbReference type="GO" id="GO:0005737">
    <property type="term" value="C:cytoplasm"/>
    <property type="evidence" value="ECO:0007669"/>
    <property type="project" value="UniProtKB-SubCell"/>
</dbReference>
<keyword evidence="8 11" id="KW-0255">Endonuclease</keyword>
<dbReference type="PANTHER" id="PTHR10642:SF26">
    <property type="entry name" value="RIBONUCLEASE H1"/>
    <property type="match status" value="1"/>
</dbReference>